<proteinExistence type="predicted"/>
<reference evidence="2 3" key="1">
    <citation type="submission" date="2020-01" db="EMBL/GenBank/DDBJ databases">
        <title>Identification and distribution of gene clusters putatively required for synthesis of sphingolipid metabolism inhibitors in phylogenetically diverse species of the filamentous fungus Fusarium.</title>
        <authorList>
            <person name="Kim H.-S."/>
            <person name="Busman M."/>
            <person name="Brown D.W."/>
            <person name="Divon H."/>
            <person name="Uhlig S."/>
            <person name="Proctor R.H."/>
        </authorList>
    </citation>
    <scope>NUCLEOTIDE SEQUENCE [LARGE SCALE GENOMIC DNA]</scope>
    <source>
        <strain evidence="2 3">NRRL 20459</strain>
    </source>
</reference>
<evidence type="ECO:0000313" key="3">
    <source>
        <dbReference type="Proteomes" id="UP000554235"/>
    </source>
</evidence>
<evidence type="ECO:0000259" key="1">
    <source>
        <dbReference type="Pfam" id="PF20150"/>
    </source>
</evidence>
<dbReference type="PANTHER" id="PTHR35910">
    <property type="entry name" value="2EXR DOMAIN-CONTAINING PROTEIN"/>
    <property type="match status" value="1"/>
</dbReference>
<keyword evidence="3" id="KW-1185">Reference proteome</keyword>
<dbReference type="Pfam" id="PF20150">
    <property type="entry name" value="2EXR"/>
    <property type="match status" value="1"/>
</dbReference>
<sequence>MPLLTFHCFPKLPSELRLHTWKLAVRHYDDNRNGLHYFLKSDDNKLDPSPAVLCSYSLDPDVASYQGLPASTSHSATIGNRSAYMWDTGLWTACRESREVMVGHYERCGWGEVSLGHPRGAEHDWSSIANADMFDTSPSPPYELSRTSIELNGKWAALRLPSQDIFCIRPGDWNYMASRSDLFPFTHFYKDHKPFYQIAVEFDPTWNFNFPDNHIDMMKGSSPQAFAAELVSMCIKDGKYSDDADFCIWLIDRNANGNLAVQEKPHQVVHDRDYEYIKMGTCQYKLGHDFSDYVPLAAGYFIQQLASRCDHIYAAKVQRWNQRRPRILPFSVADHMGVLACRETSVPPY</sequence>
<name>A0A8H4LC76_9HYPO</name>
<dbReference type="AlphaFoldDB" id="A0A8H4LC76"/>
<dbReference type="InterPro" id="IPR045518">
    <property type="entry name" value="2EXR"/>
</dbReference>
<accession>A0A8H4LC76</accession>
<organism evidence="2 3">
    <name type="scientific">Fusarium albosuccineum</name>
    <dbReference type="NCBI Taxonomy" id="1237068"/>
    <lineage>
        <taxon>Eukaryota</taxon>
        <taxon>Fungi</taxon>
        <taxon>Dikarya</taxon>
        <taxon>Ascomycota</taxon>
        <taxon>Pezizomycotina</taxon>
        <taxon>Sordariomycetes</taxon>
        <taxon>Hypocreomycetidae</taxon>
        <taxon>Hypocreales</taxon>
        <taxon>Nectriaceae</taxon>
        <taxon>Fusarium</taxon>
        <taxon>Fusarium decemcellulare species complex</taxon>
    </lineage>
</organism>
<dbReference type="Proteomes" id="UP000554235">
    <property type="component" value="Unassembled WGS sequence"/>
</dbReference>
<dbReference type="PANTHER" id="PTHR35910:SF1">
    <property type="entry name" value="2EXR DOMAIN-CONTAINING PROTEIN"/>
    <property type="match status" value="1"/>
</dbReference>
<gene>
    <name evidence="2" type="ORF">FALBO_7766</name>
</gene>
<comment type="caution">
    <text evidence="2">The sequence shown here is derived from an EMBL/GenBank/DDBJ whole genome shotgun (WGS) entry which is preliminary data.</text>
</comment>
<feature type="domain" description="2EXR" evidence="1">
    <location>
        <begin position="6"/>
        <end position="106"/>
    </location>
</feature>
<dbReference type="EMBL" id="JAADYS010001041">
    <property type="protein sequence ID" value="KAF4465387.1"/>
    <property type="molecule type" value="Genomic_DNA"/>
</dbReference>
<dbReference type="OrthoDB" id="3596450at2759"/>
<protein>
    <recommendedName>
        <fullName evidence="1">2EXR domain-containing protein</fullName>
    </recommendedName>
</protein>
<evidence type="ECO:0000313" key="2">
    <source>
        <dbReference type="EMBL" id="KAF4465387.1"/>
    </source>
</evidence>